<reference evidence="2 3" key="1">
    <citation type="submission" date="2024-02" db="EMBL/GenBank/DDBJ databases">
        <authorList>
            <person name="Vignale AGUSTIN F."/>
            <person name="Sosa J E."/>
            <person name="Modenutti C."/>
        </authorList>
    </citation>
    <scope>NUCLEOTIDE SEQUENCE [LARGE SCALE GENOMIC DNA]</scope>
</reference>
<sequence length="100" mass="10653">MPQNEMVQASSEVATEGVGVSQMPSSAPAAETWGNPVIPPIDVAPAQVLTNSTLAPCTLPVSQVMAPTILTHLVPPSRNVDYCSASIDELFGDVDWRHRR</sequence>
<comment type="caution">
    <text evidence="2">The sequence shown here is derived from an EMBL/GenBank/DDBJ whole genome shotgun (WGS) entry which is preliminary data.</text>
</comment>
<proteinExistence type="predicted"/>
<accession>A0ABC8QZI7</accession>
<dbReference type="Proteomes" id="UP001642360">
    <property type="component" value="Unassembled WGS sequence"/>
</dbReference>
<gene>
    <name evidence="2" type="ORF">ILEXP_LOCUS2171</name>
</gene>
<protein>
    <submittedName>
        <fullName evidence="2">Uncharacterized protein</fullName>
    </submittedName>
</protein>
<dbReference type="AlphaFoldDB" id="A0ABC8QZI7"/>
<keyword evidence="3" id="KW-1185">Reference proteome</keyword>
<feature type="region of interest" description="Disordered" evidence="1">
    <location>
        <begin position="1"/>
        <end position="35"/>
    </location>
</feature>
<evidence type="ECO:0000313" key="3">
    <source>
        <dbReference type="Proteomes" id="UP001642360"/>
    </source>
</evidence>
<organism evidence="2 3">
    <name type="scientific">Ilex paraguariensis</name>
    <name type="common">yerba mate</name>
    <dbReference type="NCBI Taxonomy" id="185542"/>
    <lineage>
        <taxon>Eukaryota</taxon>
        <taxon>Viridiplantae</taxon>
        <taxon>Streptophyta</taxon>
        <taxon>Embryophyta</taxon>
        <taxon>Tracheophyta</taxon>
        <taxon>Spermatophyta</taxon>
        <taxon>Magnoliopsida</taxon>
        <taxon>eudicotyledons</taxon>
        <taxon>Gunneridae</taxon>
        <taxon>Pentapetalae</taxon>
        <taxon>asterids</taxon>
        <taxon>campanulids</taxon>
        <taxon>Aquifoliales</taxon>
        <taxon>Aquifoliaceae</taxon>
        <taxon>Ilex</taxon>
    </lineage>
</organism>
<name>A0ABC8QZI7_9AQUA</name>
<evidence type="ECO:0000313" key="2">
    <source>
        <dbReference type="EMBL" id="CAK9135237.1"/>
    </source>
</evidence>
<dbReference type="EMBL" id="CAUOFW020000694">
    <property type="protein sequence ID" value="CAK9135237.1"/>
    <property type="molecule type" value="Genomic_DNA"/>
</dbReference>
<evidence type="ECO:0000256" key="1">
    <source>
        <dbReference type="SAM" id="MobiDB-lite"/>
    </source>
</evidence>
<feature type="compositionally biased region" description="Polar residues" evidence="1">
    <location>
        <begin position="1"/>
        <end position="13"/>
    </location>
</feature>